<proteinExistence type="predicted"/>
<dbReference type="EMBL" id="JABSTQ010011129">
    <property type="protein sequence ID" value="KAG0414956.1"/>
    <property type="molecule type" value="Genomic_DNA"/>
</dbReference>
<organism evidence="1 2">
    <name type="scientific">Ixodes persulcatus</name>
    <name type="common">Taiga tick</name>
    <dbReference type="NCBI Taxonomy" id="34615"/>
    <lineage>
        <taxon>Eukaryota</taxon>
        <taxon>Metazoa</taxon>
        <taxon>Ecdysozoa</taxon>
        <taxon>Arthropoda</taxon>
        <taxon>Chelicerata</taxon>
        <taxon>Arachnida</taxon>
        <taxon>Acari</taxon>
        <taxon>Parasitiformes</taxon>
        <taxon>Ixodida</taxon>
        <taxon>Ixodoidea</taxon>
        <taxon>Ixodidae</taxon>
        <taxon>Ixodinae</taxon>
        <taxon>Ixodes</taxon>
    </lineage>
</organism>
<reference evidence="1 2" key="1">
    <citation type="journal article" date="2020" name="Cell">
        <title>Large-Scale Comparative Analyses of Tick Genomes Elucidate Their Genetic Diversity and Vector Capacities.</title>
        <authorList>
            <consortium name="Tick Genome and Microbiome Consortium (TIGMIC)"/>
            <person name="Jia N."/>
            <person name="Wang J."/>
            <person name="Shi W."/>
            <person name="Du L."/>
            <person name="Sun Y."/>
            <person name="Zhan W."/>
            <person name="Jiang J.F."/>
            <person name="Wang Q."/>
            <person name="Zhang B."/>
            <person name="Ji P."/>
            <person name="Bell-Sakyi L."/>
            <person name="Cui X.M."/>
            <person name="Yuan T.T."/>
            <person name="Jiang B.G."/>
            <person name="Yang W.F."/>
            <person name="Lam T.T."/>
            <person name="Chang Q.C."/>
            <person name="Ding S.J."/>
            <person name="Wang X.J."/>
            <person name="Zhu J.G."/>
            <person name="Ruan X.D."/>
            <person name="Zhao L."/>
            <person name="Wei J.T."/>
            <person name="Ye R.Z."/>
            <person name="Que T.C."/>
            <person name="Du C.H."/>
            <person name="Zhou Y.H."/>
            <person name="Cheng J.X."/>
            <person name="Dai P.F."/>
            <person name="Guo W.B."/>
            <person name="Han X.H."/>
            <person name="Huang E.J."/>
            <person name="Li L.F."/>
            <person name="Wei W."/>
            <person name="Gao Y.C."/>
            <person name="Liu J.Z."/>
            <person name="Shao H.Z."/>
            <person name="Wang X."/>
            <person name="Wang C.C."/>
            <person name="Yang T.C."/>
            <person name="Huo Q.B."/>
            <person name="Li W."/>
            <person name="Chen H.Y."/>
            <person name="Chen S.E."/>
            <person name="Zhou L.G."/>
            <person name="Ni X.B."/>
            <person name="Tian J.H."/>
            <person name="Sheng Y."/>
            <person name="Liu T."/>
            <person name="Pan Y.S."/>
            <person name="Xia L.Y."/>
            <person name="Li J."/>
            <person name="Zhao F."/>
            <person name="Cao W.C."/>
        </authorList>
    </citation>
    <scope>NUCLEOTIDE SEQUENCE [LARGE SCALE GENOMIC DNA]</scope>
    <source>
        <strain evidence="1">Iper-2018</strain>
    </source>
</reference>
<gene>
    <name evidence="1" type="ORF">HPB47_007884</name>
</gene>
<evidence type="ECO:0000313" key="1">
    <source>
        <dbReference type="EMBL" id="KAG0414956.1"/>
    </source>
</evidence>
<accession>A0AC60P6E3</accession>
<dbReference type="Proteomes" id="UP000805193">
    <property type="component" value="Unassembled WGS sequence"/>
</dbReference>
<evidence type="ECO:0000313" key="2">
    <source>
        <dbReference type="Proteomes" id="UP000805193"/>
    </source>
</evidence>
<protein>
    <submittedName>
        <fullName evidence="1">Uncharacterized protein</fullName>
    </submittedName>
</protein>
<keyword evidence="2" id="KW-1185">Reference proteome</keyword>
<comment type="caution">
    <text evidence="1">The sequence shown here is derived from an EMBL/GenBank/DDBJ whole genome shotgun (WGS) entry which is preliminary data.</text>
</comment>
<sequence>MFRHRHSLSCLRTPPACVGAAALVPSHLGPTLAIMHTAGLIKAETQDTYIKTCIVQNLLAADTYKASAHSKLLNLTKIELEDGKHAIRTYSATPGATPKGMVHGCYDSEVGHRAEACPRRLSIIICPTLGTKLLPETGLETLHDSSTAEGKTVKPRLRTIESWPPLHTTTTFNKIPGLKQSSPSPGRPPKVSQRPETPQRNHRTAYQEQRKQPPRPPKNTPTRRVRRARSLSVPGPREIDTIERHANSQGPAQIVHLHTTPREPNLAAHPATPTLAQIAEILQAKQTQNQTTLARLGNLESRMDTLEVQATAIKAFKRKNAVIPSTGACFKRGTQDSIYATETDEEPDE</sequence>
<name>A0AC60P6E3_IXOPE</name>